<dbReference type="PROSITE" id="PS50082">
    <property type="entry name" value="WD_REPEATS_2"/>
    <property type="match status" value="7"/>
</dbReference>
<dbReference type="SMART" id="SM00320">
    <property type="entry name" value="WD40"/>
    <property type="match status" value="7"/>
</dbReference>
<evidence type="ECO:0000313" key="5">
    <source>
        <dbReference type="EMBL" id="KAG9392377.1"/>
    </source>
</evidence>
<dbReference type="InterPro" id="IPR001680">
    <property type="entry name" value="WD40_rpt"/>
</dbReference>
<dbReference type="PROSITE" id="PS00678">
    <property type="entry name" value="WD_REPEATS_1"/>
    <property type="match status" value="2"/>
</dbReference>
<dbReference type="Gene3D" id="1.20.120.1750">
    <property type="match status" value="1"/>
</dbReference>
<dbReference type="SUPFAM" id="SSF57850">
    <property type="entry name" value="RING/U-box"/>
    <property type="match status" value="1"/>
</dbReference>
<evidence type="ECO:0000256" key="1">
    <source>
        <dbReference type="ARBA" id="ARBA00022574"/>
    </source>
</evidence>
<name>A0A8J6E2W1_9EUKA</name>
<dbReference type="PROSITE" id="PS50011">
    <property type="entry name" value="PROTEIN_KINASE_DOM"/>
    <property type="match status" value="1"/>
</dbReference>
<dbReference type="SMART" id="SM00220">
    <property type="entry name" value="S_TKc"/>
    <property type="match status" value="1"/>
</dbReference>
<evidence type="ECO:0000256" key="3">
    <source>
        <dbReference type="PROSITE-ProRule" id="PRU00221"/>
    </source>
</evidence>
<dbReference type="Gene3D" id="1.10.510.10">
    <property type="entry name" value="Transferase(Phosphotransferase) domain 1"/>
    <property type="match status" value="1"/>
</dbReference>
<feature type="domain" description="Protein kinase" evidence="4">
    <location>
        <begin position="957"/>
        <end position="1249"/>
    </location>
</feature>
<dbReference type="PANTHER" id="PTHR19879">
    <property type="entry name" value="TRANSCRIPTION INITIATION FACTOR TFIID"/>
    <property type="match status" value="1"/>
</dbReference>
<evidence type="ECO:0000313" key="6">
    <source>
        <dbReference type="Proteomes" id="UP000717585"/>
    </source>
</evidence>
<dbReference type="PANTHER" id="PTHR19879:SF9">
    <property type="entry name" value="TRANSCRIPTION INITIATION FACTOR TFIID SUBUNIT 5"/>
    <property type="match status" value="1"/>
</dbReference>
<dbReference type="InterPro" id="IPR008271">
    <property type="entry name" value="Ser/Thr_kinase_AS"/>
</dbReference>
<dbReference type="SUPFAM" id="SSF50978">
    <property type="entry name" value="WD40 repeat-like"/>
    <property type="match status" value="1"/>
</dbReference>
<feature type="repeat" description="WD" evidence="3">
    <location>
        <begin position="287"/>
        <end position="327"/>
    </location>
</feature>
<dbReference type="InterPro" id="IPR015943">
    <property type="entry name" value="WD40/YVTN_repeat-like_dom_sf"/>
</dbReference>
<evidence type="ECO:0000256" key="2">
    <source>
        <dbReference type="ARBA" id="ARBA00022737"/>
    </source>
</evidence>
<dbReference type="PROSITE" id="PS50294">
    <property type="entry name" value="WD_REPEATS_REGION"/>
    <property type="match status" value="7"/>
</dbReference>
<keyword evidence="1 3" id="KW-0853">WD repeat</keyword>
<dbReference type="InterPro" id="IPR020472">
    <property type="entry name" value="WD40_PAC1"/>
</dbReference>
<dbReference type="EMBL" id="JAHDYR010000038">
    <property type="protein sequence ID" value="KAG9392377.1"/>
    <property type="molecule type" value="Genomic_DNA"/>
</dbReference>
<keyword evidence="2" id="KW-0677">Repeat</keyword>
<feature type="repeat" description="WD" evidence="3">
    <location>
        <begin position="204"/>
        <end position="245"/>
    </location>
</feature>
<organism evidence="5 6">
    <name type="scientific">Carpediemonas membranifera</name>
    <dbReference type="NCBI Taxonomy" id="201153"/>
    <lineage>
        <taxon>Eukaryota</taxon>
        <taxon>Metamonada</taxon>
        <taxon>Carpediemonas-like organisms</taxon>
        <taxon>Carpediemonas</taxon>
    </lineage>
</organism>
<feature type="repeat" description="WD" evidence="3">
    <location>
        <begin position="122"/>
        <end position="162"/>
    </location>
</feature>
<dbReference type="PROSITE" id="PS00108">
    <property type="entry name" value="PROTEIN_KINASE_ST"/>
    <property type="match status" value="1"/>
</dbReference>
<reference evidence="5" key="1">
    <citation type="submission" date="2021-05" db="EMBL/GenBank/DDBJ databases">
        <title>A free-living protist that lacks canonical eukaryotic 1 DNA replication and segregation systems.</title>
        <authorList>
            <person name="Salas-Leiva D.E."/>
            <person name="Tromer E.C."/>
            <person name="Curtis B.A."/>
            <person name="Jerlstrom-Hultqvist J."/>
            <person name="Kolisko M."/>
            <person name="Yi Z."/>
            <person name="Salas-Leiva J.S."/>
            <person name="Gallot-Lavallee L."/>
            <person name="Kops G.J.P.L."/>
            <person name="Archibald J.M."/>
            <person name="Simpson A.G.B."/>
            <person name="Roger A.J."/>
        </authorList>
    </citation>
    <scope>NUCLEOTIDE SEQUENCE</scope>
    <source>
        <strain evidence="5">BICM</strain>
    </source>
</reference>
<dbReference type="Pfam" id="PF00400">
    <property type="entry name" value="WD40"/>
    <property type="match status" value="7"/>
</dbReference>
<dbReference type="InterPro" id="IPR000719">
    <property type="entry name" value="Prot_kinase_dom"/>
</dbReference>
<feature type="repeat" description="WD" evidence="3">
    <location>
        <begin position="162"/>
        <end position="203"/>
    </location>
</feature>
<dbReference type="InterPro" id="IPR011009">
    <property type="entry name" value="Kinase-like_dom_sf"/>
</dbReference>
<dbReference type="GO" id="GO:0005524">
    <property type="term" value="F:ATP binding"/>
    <property type="evidence" value="ECO:0007669"/>
    <property type="project" value="InterPro"/>
</dbReference>
<dbReference type="Gene3D" id="2.130.10.10">
    <property type="entry name" value="YVTN repeat-like/Quinoprotein amine dehydrogenase"/>
    <property type="match status" value="3"/>
</dbReference>
<dbReference type="InterPro" id="IPR019775">
    <property type="entry name" value="WD40_repeat_CS"/>
</dbReference>
<dbReference type="CDD" id="cd22584">
    <property type="entry name" value="Rcat_RBR_unk"/>
    <property type="match status" value="1"/>
</dbReference>
<evidence type="ECO:0000259" key="4">
    <source>
        <dbReference type="PROSITE" id="PS50011"/>
    </source>
</evidence>
<feature type="repeat" description="WD" evidence="3">
    <location>
        <begin position="366"/>
        <end position="397"/>
    </location>
</feature>
<protein>
    <submittedName>
        <fullName evidence="5">WD domain G-beta repeat</fullName>
    </submittedName>
</protein>
<dbReference type="SUPFAM" id="SSF56112">
    <property type="entry name" value="Protein kinase-like (PK-like)"/>
    <property type="match status" value="1"/>
</dbReference>
<feature type="repeat" description="WD" evidence="3">
    <location>
        <begin position="407"/>
        <end position="439"/>
    </location>
</feature>
<feature type="repeat" description="WD" evidence="3">
    <location>
        <begin position="246"/>
        <end position="287"/>
    </location>
</feature>
<keyword evidence="6" id="KW-1185">Reference proteome</keyword>
<dbReference type="Pfam" id="PF00069">
    <property type="entry name" value="Pkinase"/>
    <property type="match status" value="1"/>
</dbReference>
<dbReference type="Proteomes" id="UP000717585">
    <property type="component" value="Unassembled WGS sequence"/>
</dbReference>
<proteinExistence type="predicted"/>
<dbReference type="PRINTS" id="PR00320">
    <property type="entry name" value="GPROTEINBRPT"/>
</dbReference>
<dbReference type="CDD" id="cd00200">
    <property type="entry name" value="WD40"/>
    <property type="match status" value="1"/>
</dbReference>
<gene>
    <name evidence="5" type="ORF">J8273_5367</name>
</gene>
<comment type="caution">
    <text evidence="5">The sequence shown here is derived from an EMBL/GenBank/DDBJ whole genome shotgun (WGS) entry which is preliminary data.</text>
</comment>
<dbReference type="InterPro" id="IPR036322">
    <property type="entry name" value="WD40_repeat_dom_sf"/>
</dbReference>
<accession>A0A8J6E2W1</accession>
<sequence length="1792" mass="192178">MITQPVVRIEAAFSRSDDCRAVDAQIRTAISERPGPEGIQVRKRGETPITVQDLEQVVQYLLSAGIEPDTLTMELTEPAVTVTMVDGRLEADHEDGSVELALEAWNTRSTEPMDAGVCIKTLTGHGNQVLGVATSPDGTIFSASLDGTVKQWDSATGQCIRTMTHGGYVYAVAVSPDGSTIASGGRDNLVKLWDAATGQQTQTLSGHTGFVWRLAFSSDGRTLVSGSDDTTAKVWDVATGQCRLTLTGHGHHVYGVAISPDGSTIYTGSIDSTIKQWSSATGACIRTMNHGAQVYSIAVSPDGAIVASGSDNAVKLWDPATGQLIPHITLAGHSRDVPRSAFGQTAQVGGFGNRAGFAMPATPFGHTRHTSSVFGLAFSPDGRTLASGSADKTIKQWGATGALIRTLSGHGDVVRSVVFSRDGSILVSGSNDNTVRLWSTLPRIPQFLATVNQRCSSPVAPDADIAINPGDSAALPCDLARILLHFLATGLPRSFTMTLTRPAARVWLENKFAETDSEDAGLAKIVRCFNASRCAQVVSDLCSGAVSDVFLIDATVDQLRQVVTHVSSHAVPSSFTVTTADPATTVTLTDGLFSADRHALEVDAILSDGNCRMLQTAMAEQESRAEQNMGLLRAELFDTRSELSCTMYELAAVKADSTAQINMLSAELSDLKATLASFCASPQTGRFTEANRAADISAMLEGHPLLSAAIPAHDGVGPIPSPAGLISRLGHARRQPETRIAEYEAVIAQAKAGVEALEATVAAVSADYQAASAIVDGAAAFEPESLPSLDEMARVLKAADNEVAGFPTLAPELQARYATLRAFLQQAVRETWQWALGRKELVNDTSTEERTIRQLTGLAAEAEVHVAGFAEADAITAQLQTLGDYQHLKSKAEELEDDGSYLRRRRRHAQAAEVAAELGAVNASIAEMNAVLARRTPQLVRLCPELKVSAAPSASLFTELREMGLAHLMDLPEMRADLSLSDFTVESTVSENRALCQIVARDGQTYFAKTFKLDSTHQRKLCDREAGILSRMAHSPAVPRLHFVLLDLSDPERKTGAIVMERLERHLRDAPADSPDTQRRLLRGLLTAIHDLHSAGVCHRDLKPENVMLREGHPVLVDFETASNMDAVNATATGVNIGTLAFSAPEEIAARKAGKKLSHREQQAADVYHAGLTMLGAMAPDYPAFCQRLLALLIGELTEFSTVNDDQLCTALLATVAVPDAMREVLSGMLATHPEARWSVRRALADGLFAASANELDPEVDLNAASSRFASAHAFVDDIDRARLQMFREEPIDIALADDVSASLATIAACEEDLFAIPATLSGDDSAKALSDLVVELPRVAVRQAVGGMEFAVPIFREGTLVLSPDALGMPLDDLRPVLLGLGRVLQLMLLDGITLPADMVSDAWLVALTGGRVDLGALMPIVARALQRSVAEAAAACPLEGFEGDLKARGDEVRRRFAERMQIVRNGMAAKTRFSAKVLALTAAQLRALLVRPNPLTVAAVLAPLRFPADSQGVQDALRAVLEDDETRRRFAFHVFGGQLPQPASVGVTLHDDHRVYSDCAGGARLPRLDDAGQMRQAVLDSAPATAVAAADFYVIPRRVPYSRAEIDALVEQNDILQTCRLVTLGRGAAVDVPVIRRCPTCGELTTREGDLDSCKISACRCGQDFCHKCLLCVASQEEHMAHYGGECEMAPRQTVDLPEGVARLRTFACPHCHRSATVSANRRQLACRGCGNTVCLGHDDPVIHDGSCEHYDEMLANRLGYRRCPGCGVRYYKDGGCQHMRCRCGHTWNE</sequence>
<dbReference type="GO" id="GO:0004672">
    <property type="term" value="F:protein kinase activity"/>
    <property type="evidence" value="ECO:0007669"/>
    <property type="project" value="InterPro"/>
</dbReference>